<dbReference type="PANTHER" id="PTHR10009:SF18">
    <property type="entry name" value="PROTEIN YELLOW-LIKE PROTEIN"/>
    <property type="match status" value="1"/>
</dbReference>
<dbReference type="SUPFAM" id="SSF63829">
    <property type="entry name" value="Calcium-dependent phosphotriesterase"/>
    <property type="match status" value="1"/>
</dbReference>
<keyword evidence="4" id="KW-1185">Reference proteome</keyword>
<keyword evidence="2" id="KW-0964">Secreted</keyword>
<comment type="caution">
    <text evidence="3">The sequence shown here is derived from an EMBL/GenBank/DDBJ whole genome shotgun (WGS) entry which is preliminary data.</text>
</comment>
<evidence type="ECO:0000256" key="1">
    <source>
        <dbReference type="ARBA" id="ARBA00004613"/>
    </source>
</evidence>
<dbReference type="Gene3D" id="2.120.10.30">
    <property type="entry name" value="TolB, C-terminal domain"/>
    <property type="match status" value="1"/>
</dbReference>
<evidence type="ECO:0000256" key="2">
    <source>
        <dbReference type="ARBA" id="ARBA00022525"/>
    </source>
</evidence>
<evidence type="ECO:0000313" key="3">
    <source>
        <dbReference type="EMBL" id="MBT0724535.1"/>
    </source>
</evidence>
<protein>
    <submittedName>
        <fullName evidence="3">Gluconolactonase</fullName>
    </submittedName>
</protein>
<dbReference type="Pfam" id="PF03022">
    <property type="entry name" value="MRJP"/>
    <property type="match status" value="1"/>
</dbReference>
<dbReference type="InterPro" id="IPR017996">
    <property type="entry name" value="MRJP/yellow-related"/>
</dbReference>
<accession>A0ABS5SWQ3</accession>
<organism evidence="3 4">
    <name type="scientific">Rosenbergiella gaditana</name>
    <dbReference type="NCBI Taxonomy" id="2726987"/>
    <lineage>
        <taxon>Bacteria</taxon>
        <taxon>Pseudomonadati</taxon>
        <taxon>Pseudomonadota</taxon>
        <taxon>Gammaproteobacteria</taxon>
        <taxon>Enterobacterales</taxon>
        <taxon>Erwiniaceae</taxon>
        <taxon>Rosenbergiella</taxon>
    </lineage>
</organism>
<dbReference type="InterPro" id="IPR011042">
    <property type="entry name" value="6-blade_b-propeller_TolB-like"/>
</dbReference>
<reference evidence="3 4" key="1">
    <citation type="submission" date="2020-04" db="EMBL/GenBank/DDBJ databases">
        <title>Genome sequencing of Rosenbergiella species.</title>
        <authorList>
            <person name="Alvarez-Perez S."/>
            <person name="Lievens B."/>
        </authorList>
    </citation>
    <scope>NUCLEOTIDE SEQUENCE [LARGE SCALE GENOMIC DNA]</scope>
    <source>
        <strain evidence="3 4">S61</strain>
    </source>
</reference>
<dbReference type="Proteomes" id="UP000790096">
    <property type="component" value="Unassembled WGS sequence"/>
</dbReference>
<gene>
    <name evidence="3" type="ORF">HH682_08835</name>
</gene>
<dbReference type="EMBL" id="JABBFR010000010">
    <property type="protein sequence ID" value="MBT0724535.1"/>
    <property type="molecule type" value="Genomic_DNA"/>
</dbReference>
<proteinExistence type="predicted"/>
<dbReference type="PANTHER" id="PTHR10009">
    <property type="entry name" value="PROTEIN YELLOW-RELATED"/>
    <property type="match status" value="1"/>
</dbReference>
<name>A0ABS5SWQ3_9GAMM</name>
<comment type="subcellular location">
    <subcellularLocation>
        <location evidence="1">Secreted</location>
    </subcellularLocation>
</comment>
<dbReference type="RefSeq" id="WP_214237205.1">
    <property type="nucleotide sequence ID" value="NZ_JABBFR010000010.1"/>
</dbReference>
<evidence type="ECO:0000313" key="4">
    <source>
        <dbReference type="Proteomes" id="UP000790096"/>
    </source>
</evidence>
<sequence length="344" mass="38152">MVAKICAPYPDLSGIAVNQENRVFLGFPRHSGDHHWPALMELKQGKLTPYPNETFGLPQQHNIADWLVSPHGLFVDKNDTLWVLDDGKIQGHSTIAVGAAKVVAIDSHSNKIVKTIVITPPVLNSTSHYNDLRVDLSHGQAGTIYIANSGFAQRYSLIVIDVASGKQREVLVNHSSTSPDPGFMAFIENNPVVFNADNPKLPQGGIDGVALSPDQSKLYWTALSGRKLFSLSTTQLSDFSVSEATLEKAVHFEGEHPANDGMAEDEKGNLYFGAYEQQSLVRRDIKGQFYLLDHNVHDFGWPDGLAYRNGYLYTTLGQWNRTPDLNGNHDLRQRPFFVIRTATE</sequence>